<sequence length="32" mass="3583">YGCAIPSVSRGHKIPFYGFAFSHSVRVSSRRL</sequence>
<organism evidence="1 2">
    <name type="scientific">Streblomastix strix</name>
    <dbReference type="NCBI Taxonomy" id="222440"/>
    <lineage>
        <taxon>Eukaryota</taxon>
        <taxon>Metamonada</taxon>
        <taxon>Preaxostyla</taxon>
        <taxon>Oxymonadida</taxon>
        <taxon>Streblomastigidae</taxon>
        <taxon>Streblomastix</taxon>
    </lineage>
</organism>
<dbReference type="Proteomes" id="UP000324800">
    <property type="component" value="Unassembled WGS sequence"/>
</dbReference>
<reference evidence="1 2" key="1">
    <citation type="submission" date="2019-03" db="EMBL/GenBank/DDBJ databases">
        <title>Single cell metagenomics reveals metabolic interactions within the superorganism composed of flagellate Streblomastix strix and complex community of Bacteroidetes bacteria on its surface.</title>
        <authorList>
            <person name="Treitli S.C."/>
            <person name="Kolisko M."/>
            <person name="Husnik F."/>
            <person name="Keeling P."/>
            <person name="Hampl V."/>
        </authorList>
    </citation>
    <scope>NUCLEOTIDE SEQUENCE [LARGE SCALE GENOMIC DNA]</scope>
    <source>
        <strain evidence="1">ST1C</strain>
    </source>
</reference>
<accession>A0A5J4QC04</accession>
<evidence type="ECO:0000313" key="2">
    <source>
        <dbReference type="Proteomes" id="UP000324800"/>
    </source>
</evidence>
<name>A0A5J4QC04_9EUKA</name>
<gene>
    <name evidence="1" type="ORF">EZS28_054992</name>
</gene>
<proteinExistence type="predicted"/>
<comment type="caution">
    <text evidence="1">The sequence shown here is derived from an EMBL/GenBank/DDBJ whole genome shotgun (WGS) entry which is preliminary data.</text>
</comment>
<evidence type="ECO:0000313" key="1">
    <source>
        <dbReference type="EMBL" id="KAA6318113.1"/>
    </source>
</evidence>
<protein>
    <submittedName>
        <fullName evidence="1">Uncharacterized protein</fullName>
    </submittedName>
</protein>
<dbReference type="AlphaFoldDB" id="A0A5J4QC04"/>
<dbReference type="EMBL" id="SNRW01046362">
    <property type="protein sequence ID" value="KAA6318113.1"/>
    <property type="molecule type" value="Genomic_DNA"/>
</dbReference>
<feature type="non-terminal residue" evidence="1">
    <location>
        <position position="1"/>
    </location>
</feature>